<dbReference type="PANTHER" id="PTHR43081:SF1">
    <property type="entry name" value="ADENYLATE CYCLASE, TERMINAL-DIFFERENTIATION SPECIFIC"/>
    <property type="match status" value="1"/>
</dbReference>
<dbReference type="InterPro" id="IPR050697">
    <property type="entry name" value="Adenylyl/Guanylyl_Cyclase_3/4"/>
</dbReference>
<dbReference type="PANTHER" id="PTHR43081">
    <property type="entry name" value="ADENYLATE CYCLASE, TERMINAL-DIFFERENTIATION SPECIFIC-RELATED"/>
    <property type="match status" value="1"/>
</dbReference>
<dbReference type="AlphaFoldDB" id="A0A9N8EN75"/>
<dbReference type="SUPFAM" id="SSF55781">
    <property type="entry name" value="GAF domain-like"/>
    <property type="match status" value="1"/>
</dbReference>
<proteinExistence type="predicted"/>
<feature type="region of interest" description="Disordered" evidence="1">
    <location>
        <begin position="80"/>
        <end position="100"/>
    </location>
</feature>
<dbReference type="InterPro" id="IPR003018">
    <property type="entry name" value="GAF"/>
</dbReference>
<organism evidence="3 4">
    <name type="scientific">Seminavis robusta</name>
    <dbReference type="NCBI Taxonomy" id="568900"/>
    <lineage>
        <taxon>Eukaryota</taxon>
        <taxon>Sar</taxon>
        <taxon>Stramenopiles</taxon>
        <taxon>Ochrophyta</taxon>
        <taxon>Bacillariophyta</taxon>
        <taxon>Bacillariophyceae</taxon>
        <taxon>Bacillariophycidae</taxon>
        <taxon>Naviculales</taxon>
        <taxon>Naviculaceae</taxon>
        <taxon>Seminavis</taxon>
    </lineage>
</organism>
<dbReference type="GO" id="GO:0016301">
    <property type="term" value="F:kinase activity"/>
    <property type="evidence" value="ECO:0007669"/>
    <property type="project" value="UniProtKB-KW"/>
</dbReference>
<dbReference type="Gene3D" id="3.30.450.40">
    <property type="match status" value="1"/>
</dbReference>
<feature type="region of interest" description="Disordered" evidence="1">
    <location>
        <begin position="118"/>
        <end position="148"/>
    </location>
</feature>
<dbReference type="Gene3D" id="1.10.150.50">
    <property type="entry name" value="Transcription Factor, Ets-1"/>
    <property type="match status" value="1"/>
</dbReference>
<keyword evidence="4" id="KW-1185">Reference proteome</keyword>
<evidence type="ECO:0000313" key="3">
    <source>
        <dbReference type="EMBL" id="CAB9524917.1"/>
    </source>
</evidence>
<keyword evidence="3" id="KW-0418">Kinase</keyword>
<dbReference type="SUPFAM" id="SSF47769">
    <property type="entry name" value="SAM/Pointed domain"/>
    <property type="match status" value="1"/>
</dbReference>
<dbReference type="EMBL" id="CAICTM010001602">
    <property type="protein sequence ID" value="CAB9524917.1"/>
    <property type="molecule type" value="Genomic_DNA"/>
</dbReference>
<keyword evidence="3" id="KW-0808">Transferase</keyword>
<gene>
    <name evidence="3" type="ORF">SEMRO_1604_G285350.1</name>
</gene>
<evidence type="ECO:0000259" key="2">
    <source>
        <dbReference type="PROSITE" id="PS50105"/>
    </source>
</evidence>
<dbReference type="PROSITE" id="PS50105">
    <property type="entry name" value="SAM_DOMAIN"/>
    <property type="match status" value="1"/>
</dbReference>
<feature type="compositionally biased region" description="Basic and acidic residues" evidence="1">
    <location>
        <begin position="128"/>
        <end position="142"/>
    </location>
</feature>
<sequence length="1122" mass="124425">MGSAPSKTLEEWSSEDLSQELTRLGPKYQSYSGAIADNGLDGSILASLTDQELDETLDDLGFQNRLHRLVVRKKLAAVSRSSSKSTSSEEELTQWSSHPCLEETTTAIHSVSINNDKKNAQENQQQQEGEKKDQQVTPKREDEVDTDEELTEADLAIFDDIVADILEKTNDSSICYVGVHLIQNEGQLLLSGALRESEDDDDHSVDSLQRWHLRPHQESLCSTLVRTKTQDTFMKVKLPRMGMTYRGHVLCNSHGHRVGSVCLIEKLVRSHNHNNKSSIIQSDNYVSFLQEMAGRVERHMRPRETLITKTAARKARLKLSLEGDDAEPELTHLFQGAAEMLEKENNEPEQVAKPPSQLQPLGYVNASDHTVRRGSFSRLPPEQTPRPLLQPPEVVHNSNNKPPALDADEGSFQSFFSQSTAEDSQFRRGRATVADEMPHLAPDFFSLHDQHGIPRPPIAKDDMKSIAWVEELSLHGIHADSVTGKRLMQLTHMAASMADCPVCFFSWHDPTNEYRIGRPLGNSNDKAVRDMLEHSGHGVLSRSADGKPFSYGCVRAPAICNYTLHLKKPFVVPDLAEDATFRYIADMSATRFYAGVPLVTADNLVLGTLSVMDLQPRRDFDTTATDNDDQVSSKMAQLQHFGFLVQQEIMDWYAVHKAERLHRSHSKLLMTTNKSQPPRGGEVTIVRTSVEGAASLWKRDPSAMQAALDVQDNILQKQLQMHDGYEVSSTEEGGFCLAFHDPLDAMQFALDCQMLLYEAQWPPEIHVLPGAALNEAECFRGLRVRMSIAHGRVKHNQNESTGAVTYGGFAYNVAKSLERLANGGQILALEDTWDLVVASSRRANGRFQVLDVAKQVVQMGKIVLGTGQRFSDGVMAKGVVQLIPHPLSYNYFKARKRTNTRMLAPEPDMNIIMGRMFPPLDVASNRLLCPSFHDAPHDDNQVTLMVMDSTLLAEGLSDKELQVVNARLFHMVGCLVNSFGSGAYHCKDLMVAFDGPANALCFGFMLLQKLRDWHIQGDPNKIGNRLKIGCFQGEFSSMGPHKRTGRAVYIGKVVDRAVNVAGAAAPGTICFGTIVAPGAPIWVLEFKPPSLGGDSVSSMTQSLLTRASSVASSKRHVRGLKR</sequence>
<dbReference type="Pfam" id="PF01590">
    <property type="entry name" value="GAF"/>
    <property type="match status" value="1"/>
</dbReference>
<dbReference type="InterPro" id="IPR013761">
    <property type="entry name" value="SAM/pointed_sf"/>
</dbReference>
<dbReference type="Gene3D" id="3.30.70.1230">
    <property type="entry name" value="Nucleotide cyclase"/>
    <property type="match status" value="2"/>
</dbReference>
<protein>
    <submittedName>
        <fullName evidence="3">Serine/threonine-protein kinase/receptor</fullName>
    </submittedName>
</protein>
<feature type="region of interest" description="Disordered" evidence="1">
    <location>
        <begin position="342"/>
        <end position="394"/>
    </location>
</feature>
<reference evidence="3" key="1">
    <citation type="submission" date="2020-06" db="EMBL/GenBank/DDBJ databases">
        <authorList>
            <consortium name="Plant Systems Biology data submission"/>
        </authorList>
    </citation>
    <scope>NUCLEOTIDE SEQUENCE</scope>
    <source>
        <strain evidence="3">D6</strain>
    </source>
</reference>
<dbReference type="InterPro" id="IPR029016">
    <property type="entry name" value="GAF-like_dom_sf"/>
</dbReference>
<dbReference type="InterPro" id="IPR029787">
    <property type="entry name" value="Nucleotide_cyclase"/>
</dbReference>
<accession>A0A9N8EN75</accession>
<evidence type="ECO:0000256" key="1">
    <source>
        <dbReference type="SAM" id="MobiDB-lite"/>
    </source>
</evidence>
<name>A0A9N8EN75_9STRA</name>
<feature type="domain" description="SAM" evidence="2">
    <location>
        <begin position="12"/>
        <end position="81"/>
    </location>
</feature>
<dbReference type="SUPFAM" id="SSF55073">
    <property type="entry name" value="Nucleotide cyclase"/>
    <property type="match status" value="2"/>
</dbReference>
<comment type="caution">
    <text evidence="3">The sequence shown here is derived from an EMBL/GenBank/DDBJ whole genome shotgun (WGS) entry which is preliminary data.</text>
</comment>
<dbReference type="Proteomes" id="UP001153069">
    <property type="component" value="Unassembled WGS sequence"/>
</dbReference>
<dbReference type="InterPro" id="IPR001660">
    <property type="entry name" value="SAM"/>
</dbReference>
<evidence type="ECO:0000313" key="4">
    <source>
        <dbReference type="Proteomes" id="UP001153069"/>
    </source>
</evidence>